<dbReference type="InParanoid" id="C5KIF5"/>
<keyword evidence="1" id="KW-0862">Zinc</keyword>
<feature type="non-terminal residue" evidence="3">
    <location>
        <position position="53"/>
    </location>
</feature>
<dbReference type="Proteomes" id="UP000007800">
    <property type="component" value="Unassembled WGS sequence"/>
</dbReference>
<evidence type="ECO:0000313" key="3">
    <source>
        <dbReference type="EMBL" id="EER15738.1"/>
    </source>
</evidence>
<keyword evidence="1" id="KW-0479">Metal-binding</keyword>
<organism evidence="4">
    <name type="scientific">Perkinsus marinus (strain ATCC 50983 / TXsc)</name>
    <dbReference type="NCBI Taxonomy" id="423536"/>
    <lineage>
        <taxon>Eukaryota</taxon>
        <taxon>Sar</taxon>
        <taxon>Alveolata</taxon>
        <taxon>Perkinsozoa</taxon>
        <taxon>Perkinsea</taxon>
        <taxon>Perkinsida</taxon>
        <taxon>Perkinsidae</taxon>
        <taxon>Perkinsus</taxon>
    </lineage>
</organism>
<dbReference type="OrthoDB" id="6421622at2759"/>
<protein>
    <recommendedName>
        <fullName evidence="2">CCHC-type domain-containing protein</fullName>
    </recommendedName>
</protein>
<gene>
    <name evidence="3" type="ORF">Pmar_PMAR004344</name>
</gene>
<name>C5KIF5_PERM5</name>
<dbReference type="GO" id="GO:0003676">
    <property type="term" value="F:nucleic acid binding"/>
    <property type="evidence" value="ECO:0007669"/>
    <property type="project" value="InterPro"/>
</dbReference>
<dbReference type="GeneID" id="9060412"/>
<dbReference type="PROSITE" id="PS50158">
    <property type="entry name" value="ZF_CCHC"/>
    <property type="match status" value="1"/>
</dbReference>
<evidence type="ECO:0000259" key="2">
    <source>
        <dbReference type="PROSITE" id="PS50158"/>
    </source>
</evidence>
<dbReference type="RefSeq" id="XP_002783942.1">
    <property type="nucleotide sequence ID" value="XM_002783896.1"/>
</dbReference>
<dbReference type="AlphaFoldDB" id="C5KIF5"/>
<dbReference type="SUPFAM" id="SSF57756">
    <property type="entry name" value="Retrovirus zinc finger-like domains"/>
    <property type="match status" value="1"/>
</dbReference>
<sequence>MRPHFLVPLLGAHTPTVPAIFAVAAMARADRKCFACGDKGHLAKACPRVQRSQ</sequence>
<dbReference type="GO" id="GO:0008270">
    <property type="term" value="F:zinc ion binding"/>
    <property type="evidence" value="ECO:0007669"/>
    <property type="project" value="UniProtKB-KW"/>
</dbReference>
<keyword evidence="1" id="KW-0863">Zinc-finger</keyword>
<accession>C5KIF5</accession>
<evidence type="ECO:0000313" key="4">
    <source>
        <dbReference type="Proteomes" id="UP000007800"/>
    </source>
</evidence>
<evidence type="ECO:0000256" key="1">
    <source>
        <dbReference type="PROSITE-ProRule" id="PRU00047"/>
    </source>
</evidence>
<dbReference type="SMART" id="SM00343">
    <property type="entry name" value="ZnF_C2HC"/>
    <property type="match status" value="1"/>
</dbReference>
<dbReference type="Pfam" id="PF00098">
    <property type="entry name" value="zf-CCHC"/>
    <property type="match status" value="1"/>
</dbReference>
<dbReference type="InterPro" id="IPR036875">
    <property type="entry name" value="Znf_CCHC_sf"/>
</dbReference>
<reference evidence="3 4" key="1">
    <citation type="submission" date="2008-07" db="EMBL/GenBank/DDBJ databases">
        <authorList>
            <person name="El-Sayed N."/>
            <person name="Caler E."/>
            <person name="Inman J."/>
            <person name="Amedeo P."/>
            <person name="Hass B."/>
            <person name="Wortman J."/>
        </authorList>
    </citation>
    <scope>NUCLEOTIDE SEQUENCE [LARGE SCALE GENOMIC DNA]</scope>
    <source>
        <strain evidence="4">ATCC 50983 / TXsc</strain>
    </source>
</reference>
<dbReference type="InterPro" id="IPR001878">
    <property type="entry name" value="Znf_CCHC"/>
</dbReference>
<dbReference type="Gene3D" id="4.10.60.10">
    <property type="entry name" value="Zinc finger, CCHC-type"/>
    <property type="match status" value="1"/>
</dbReference>
<feature type="domain" description="CCHC-type" evidence="2">
    <location>
        <begin position="31"/>
        <end position="48"/>
    </location>
</feature>
<proteinExistence type="predicted"/>
<dbReference type="EMBL" id="GG673178">
    <property type="protein sequence ID" value="EER15738.1"/>
    <property type="molecule type" value="Genomic_DNA"/>
</dbReference>
<keyword evidence="4" id="KW-1185">Reference proteome</keyword>